<dbReference type="Proteomes" id="UP000011713">
    <property type="component" value="Unassembled WGS sequence"/>
</dbReference>
<sequence>MPALVGMVRPTKSDEDSGSCSSSSSEVAALIMVRGRNPFVLQAHHYSTERVQALTLLVHVREQNLDHFNGRRGTVGEQCVADGSRQVVG</sequence>
<dbReference type="VEuPathDB" id="FungiDB:HpaG806673"/>
<reference evidence="3" key="1">
    <citation type="journal article" date="2010" name="Science">
        <title>Signatures of adaptation to obligate biotrophy in the Hyaloperonospora arabidopsidis genome.</title>
        <authorList>
            <person name="Baxter L."/>
            <person name="Tripathy S."/>
            <person name="Ishaque N."/>
            <person name="Boot N."/>
            <person name="Cabral A."/>
            <person name="Kemen E."/>
            <person name="Thines M."/>
            <person name="Ah-Fong A."/>
            <person name="Anderson R."/>
            <person name="Badejoko W."/>
            <person name="Bittner-Eddy P."/>
            <person name="Boore J.L."/>
            <person name="Chibucos M.C."/>
            <person name="Coates M."/>
            <person name="Dehal P."/>
            <person name="Delehaunty K."/>
            <person name="Dong S."/>
            <person name="Downton P."/>
            <person name="Dumas B."/>
            <person name="Fabro G."/>
            <person name="Fronick C."/>
            <person name="Fuerstenberg S.I."/>
            <person name="Fulton L."/>
            <person name="Gaulin E."/>
            <person name="Govers F."/>
            <person name="Hughes L."/>
            <person name="Humphray S."/>
            <person name="Jiang R.H."/>
            <person name="Judelson H."/>
            <person name="Kamoun S."/>
            <person name="Kyung K."/>
            <person name="Meijer H."/>
            <person name="Minx P."/>
            <person name="Morris P."/>
            <person name="Nelson J."/>
            <person name="Phuntumart V."/>
            <person name="Qutob D."/>
            <person name="Rehmany A."/>
            <person name="Rougon-Cardoso A."/>
            <person name="Ryden P."/>
            <person name="Torto-Alalibo T."/>
            <person name="Studholme D."/>
            <person name="Wang Y."/>
            <person name="Win J."/>
            <person name="Wood J."/>
            <person name="Clifton S.W."/>
            <person name="Rogers J."/>
            <person name="Van den Ackerveken G."/>
            <person name="Jones J.D."/>
            <person name="McDowell J.M."/>
            <person name="Beynon J."/>
            <person name="Tyler B.M."/>
        </authorList>
    </citation>
    <scope>NUCLEOTIDE SEQUENCE [LARGE SCALE GENOMIC DNA]</scope>
    <source>
        <strain evidence="3">Emoy2</strain>
    </source>
</reference>
<evidence type="ECO:0000313" key="3">
    <source>
        <dbReference type="Proteomes" id="UP000011713"/>
    </source>
</evidence>
<protein>
    <submittedName>
        <fullName evidence="2">Uncharacterized protein</fullName>
    </submittedName>
</protein>
<evidence type="ECO:0000313" key="2">
    <source>
        <dbReference type="EnsemblProtists" id="HpaP806673"/>
    </source>
</evidence>
<dbReference type="HOGENOM" id="CLU_2611153_0_0_1"/>
<accession>M4BJU2</accession>
<evidence type="ECO:0000256" key="1">
    <source>
        <dbReference type="SAM" id="MobiDB-lite"/>
    </source>
</evidence>
<feature type="region of interest" description="Disordered" evidence="1">
    <location>
        <begin position="1"/>
        <end position="22"/>
    </location>
</feature>
<reference evidence="2" key="2">
    <citation type="submission" date="2015-06" db="UniProtKB">
        <authorList>
            <consortium name="EnsemblProtists"/>
        </authorList>
    </citation>
    <scope>IDENTIFICATION</scope>
    <source>
        <strain evidence="2">Emoy2</strain>
    </source>
</reference>
<dbReference type="EMBL" id="JH598330">
    <property type="status" value="NOT_ANNOTATED_CDS"/>
    <property type="molecule type" value="Genomic_DNA"/>
</dbReference>
<name>M4BJU2_HYAAE</name>
<proteinExistence type="predicted"/>
<keyword evidence="3" id="KW-1185">Reference proteome</keyword>
<dbReference type="InParanoid" id="M4BJU2"/>
<organism evidence="2 3">
    <name type="scientific">Hyaloperonospora arabidopsidis (strain Emoy2)</name>
    <name type="common">Downy mildew agent</name>
    <name type="synonym">Peronospora arabidopsidis</name>
    <dbReference type="NCBI Taxonomy" id="559515"/>
    <lineage>
        <taxon>Eukaryota</taxon>
        <taxon>Sar</taxon>
        <taxon>Stramenopiles</taxon>
        <taxon>Oomycota</taxon>
        <taxon>Peronosporomycetes</taxon>
        <taxon>Peronosporales</taxon>
        <taxon>Peronosporaceae</taxon>
        <taxon>Hyaloperonospora</taxon>
    </lineage>
</organism>
<dbReference type="AlphaFoldDB" id="M4BJU2"/>
<dbReference type="EnsemblProtists" id="HpaT806673">
    <property type="protein sequence ID" value="HpaP806673"/>
    <property type="gene ID" value="HpaG806673"/>
</dbReference>